<evidence type="ECO:0000313" key="2">
    <source>
        <dbReference type="EMBL" id="GGB24835.1"/>
    </source>
</evidence>
<reference evidence="2" key="1">
    <citation type="journal article" date="2014" name="Int. J. Syst. Evol. Microbiol.">
        <title>Complete genome sequence of Corynebacterium casei LMG S-19264T (=DSM 44701T), isolated from a smear-ripened cheese.</title>
        <authorList>
            <consortium name="US DOE Joint Genome Institute (JGI-PGF)"/>
            <person name="Walter F."/>
            <person name="Albersmeier A."/>
            <person name="Kalinowski J."/>
            <person name="Ruckert C."/>
        </authorList>
    </citation>
    <scope>NUCLEOTIDE SEQUENCE</scope>
    <source>
        <strain evidence="2">CGMCC 1.15085</strain>
    </source>
</reference>
<evidence type="ECO:0000256" key="1">
    <source>
        <dbReference type="SAM" id="MobiDB-lite"/>
    </source>
</evidence>
<reference evidence="2" key="2">
    <citation type="submission" date="2020-09" db="EMBL/GenBank/DDBJ databases">
        <authorList>
            <person name="Sun Q."/>
            <person name="Zhou Y."/>
        </authorList>
    </citation>
    <scope>NUCLEOTIDE SEQUENCE</scope>
    <source>
        <strain evidence="2">CGMCC 1.15085</strain>
    </source>
</reference>
<evidence type="ECO:0000313" key="3">
    <source>
        <dbReference type="Proteomes" id="UP000636793"/>
    </source>
</evidence>
<dbReference type="Proteomes" id="UP000636793">
    <property type="component" value="Unassembled WGS sequence"/>
</dbReference>
<dbReference type="EMBL" id="BMHI01000002">
    <property type="protein sequence ID" value="GGB24835.1"/>
    <property type="molecule type" value="Genomic_DNA"/>
</dbReference>
<feature type="region of interest" description="Disordered" evidence="1">
    <location>
        <begin position="52"/>
        <end position="71"/>
    </location>
</feature>
<protein>
    <submittedName>
        <fullName evidence="2">Uncharacterized protein</fullName>
    </submittedName>
</protein>
<sequence length="93" mass="9097">MVRMNTTSALLRNDDSSGFLRRAGRAVLGSAAILIVGAGATPAAQAATAGSAGARAATAHHSASATGPASLPVEPRASVRLVVGEDGSLTRSS</sequence>
<organism evidence="2 3">
    <name type="scientific">Flexivirga endophytica</name>
    <dbReference type="NCBI Taxonomy" id="1849103"/>
    <lineage>
        <taxon>Bacteria</taxon>
        <taxon>Bacillati</taxon>
        <taxon>Actinomycetota</taxon>
        <taxon>Actinomycetes</taxon>
        <taxon>Micrococcales</taxon>
        <taxon>Dermacoccaceae</taxon>
        <taxon>Flexivirga</taxon>
    </lineage>
</organism>
<dbReference type="AlphaFoldDB" id="A0A916T1Y9"/>
<gene>
    <name evidence="2" type="ORF">GCM10011492_13540</name>
</gene>
<keyword evidence="3" id="KW-1185">Reference proteome</keyword>
<accession>A0A916T1Y9</accession>
<feature type="compositionally biased region" description="Low complexity" evidence="1">
    <location>
        <begin position="52"/>
        <end position="70"/>
    </location>
</feature>
<comment type="caution">
    <text evidence="2">The sequence shown here is derived from an EMBL/GenBank/DDBJ whole genome shotgun (WGS) entry which is preliminary data.</text>
</comment>
<name>A0A916T1Y9_9MICO</name>
<proteinExistence type="predicted"/>